<accession>A0A0F8XKJ2</accession>
<proteinExistence type="predicted"/>
<evidence type="ECO:0000256" key="1">
    <source>
        <dbReference type="SAM" id="MobiDB-lite"/>
    </source>
</evidence>
<dbReference type="Pfam" id="PF16510">
    <property type="entry name" value="P22_portal"/>
    <property type="match status" value="1"/>
</dbReference>
<feature type="region of interest" description="Disordered" evidence="1">
    <location>
        <begin position="101"/>
        <end position="120"/>
    </location>
</feature>
<sequence>AHVWYISSASGEMKEAVDDVGIGGLGYMMAYKDPNGDWGKGEVYNVNVPYLDGYIDPDSKHRHFKDAAHILIAKRQTEEQLTAFMPDAKALIKAGKITPSDRTRYPTGATSDIEGSGRTSLQGQQLDVTDSIEGVTYYEVIDRYTKITQPNFRVYDPQTNFEKIFNQEQHDEWLDEPAFILHAPDGDEVITAPKRIKEFLTFYEEIGAVFHFMEDGQIMPGEEHEGAVPNSTHILEKVTMGNLVNAEKLVSLKIDVTRIQRFVSAGGAKLHKEILGIDEYPIVPFMEGHNRNPYPVSTTTLAKPLQEHLNKTKSLLMAYLANATNVKVMIGKGTINKEELRAELSKAGAAIIEVDFDIGPVPIIISPVPIPGNAYAEVQ</sequence>
<protein>
    <submittedName>
        <fullName evidence="2">Uncharacterized protein</fullName>
    </submittedName>
</protein>
<gene>
    <name evidence="2" type="ORF">LCGC14_2932140</name>
</gene>
<name>A0A0F8XKJ2_9ZZZZ</name>
<reference evidence="2" key="1">
    <citation type="journal article" date="2015" name="Nature">
        <title>Complex archaea that bridge the gap between prokaryotes and eukaryotes.</title>
        <authorList>
            <person name="Spang A."/>
            <person name="Saw J.H."/>
            <person name="Jorgensen S.L."/>
            <person name="Zaremba-Niedzwiedzka K."/>
            <person name="Martijn J."/>
            <person name="Lind A.E."/>
            <person name="van Eijk R."/>
            <person name="Schleper C."/>
            <person name="Guy L."/>
            <person name="Ettema T.J."/>
        </authorList>
    </citation>
    <scope>NUCLEOTIDE SEQUENCE</scope>
</reference>
<organism evidence="2">
    <name type="scientific">marine sediment metagenome</name>
    <dbReference type="NCBI Taxonomy" id="412755"/>
    <lineage>
        <taxon>unclassified sequences</taxon>
        <taxon>metagenomes</taxon>
        <taxon>ecological metagenomes</taxon>
    </lineage>
</organism>
<comment type="caution">
    <text evidence="2">The sequence shown here is derived from an EMBL/GenBank/DDBJ whole genome shotgun (WGS) entry which is preliminary data.</text>
</comment>
<dbReference type="InterPro" id="IPR032427">
    <property type="entry name" value="P22_portal"/>
</dbReference>
<dbReference type="EMBL" id="LAZR01058558">
    <property type="protein sequence ID" value="KKK69627.1"/>
    <property type="molecule type" value="Genomic_DNA"/>
</dbReference>
<feature type="non-terminal residue" evidence="2">
    <location>
        <position position="1"/>
    </location>
</feature>
<feature type="non-terminal residue" evidence="2">
    <location>
        <position position="379"/>
    </location>
</feature>
<evidence type="ECO:0000313" key="2">
    <source>
        <dbReference type="EMBL" id="KKK69627.1"/>
    </source>
</evidence>
<dbReference type="AlphaFoldDB" id="A0A0F8XKJ2"/>